<keyword evidence="5" id="KW-0862">Zinc</keyword>
<evidence type="ECO:0000313" key="7">
    <source>
        <dbReference type="EMBL" id="AZU04462.1"/>
    </source>
</evidence>
<organism evidence="7 8">
    <name type="scientific">Glycocaulis alkaliphilus</name>
    <dbReference type="NCBI Taxonomy" id="1434191"/>
    <lineage>
        <taxon>Bacteria</taxon>
        <taxon>Pseudomonadati</taxon>
        <taxon>Pseudomonadota</taxon>
        <taxon>Alphaproteobacteria</taxon>
        <taxon>Maricaulales</taxon>
        <taxon>Maricaulaceae</taxon>
        <taxon>Glycocaulis</taxon>
    </lineage>
</organism>
<dbReference type="GO" id="GO:0004222">
    <property type="term" value="F:metalloendopeptidase activity"/>
    <property type="evidence" value="ECO:0007669"/>
    <property type="project" value="InterPro"/>
</dbReference>
<dbReference type="GO" id="GO:0046872">
    <property type="term" value="F:metal ion binding"/>
    <property type="evidence" value="ECO:0007669"/>
    <property type="project" value="UniProtKB-KW"/>
</dbReference>
<keyword evidence="3" id="KW-0479">Metal-binding</keyword>
<dbReference type="GO" id="GO:0051603">
    <property type="term" value="P:proteolysis involved in protein catabolic process"/>
    <property type="evidence" value="ECO:0007669"/>
    <property type="project" value="TreeGrafter"/>
</dbReference>
<evidence type="ECO:0000256" key="5">
    <source>
        <dbReference type="ARBA" id="ARBA00022833"/>
    </source>
</evidence>
<dbReference type="InterPro" id="IPR001915">
    <property type="entry name" value="Peptidase_M48"/>
</dbReference>
<evidence type="ECO:0000256" key="2">
    <source>
        <dbReference type="ARBA" id="ARBA00022670"/>
    </source>
</evidence>
<dbReference type="SUPFAM" id="SSF48452">
    <property type="entry name" value="TPR-like"/>
    <property type="match status" value="1"/>
</dbReference>
<dbReference type="OrthoDB" id="9814887at2"/>
<dbReference type="CDD" id="cd07324">
    <property type="entry name" value="M48C_Oma1-like"/>
    <property type="match status" value="1"/>
</dbReference>
<keyword evidence="2" id="KW-0645">Protease</keyword>
<evidence type="ECO:0000256" key="4">
    <source>
        <dbReference type="ARBA" id="ARBA00022801"/>
    </source>
</evidence>
<dbReference type="EMBL" id="CP018911">
    <property type="protein sequence ID" value="AZU04462.1"/>
    <property type="molecule type" value="Genomic_DNA"/>
</dbReference>
<comment type="cofactor">
    <cofactor evidence="1">
        <name>Zn(2+)</name>
        <dbReference type="ChEBI" id="CHEBI:29105"/>
    </cofactor>
</comment>
<dbReference type="Proteomes" id="UP000286954">
    <property type="component" value="Chromosome"/>
</dbReference>
<gene>
    <name evidence="7" type="ORF">X907_1939</name>
</gene>
<name>A0A3T0EAZ0_9PROT</name>
<accession>A0A3T0EAZ0</accession>
<dbReference type="InterPro" id="IPR011990">
    <property type="entry name" value="TPR-like_helical_dom_sf"/>
</dbReference>
<dbReference type="Gene3D" id="3.30.2010.10">
    <property type="entry name" value="Metalloproteases ('zincins'), catalytic domain"/>
    <property type="match status" value="1"/>
</dbReference>
<sequence>MTIIARLKKCCTTATAFAASAAMVVFPSTPAQAQSISLIRDTEIEAVMRGYTDPLLDAAGLERDSVGFYLVGNNEFNAFVTRGQNIFMHTGAIVTAETPGEIKAVIAHEIGHIEGAHLVRFSDGSRGAMATMIATLGLGIVAAMAGAGAGGAAIIASAPQFATLDMLRYTRTQEAAADQAAITFLDRTGQSSRGLVSTFERFRYQEVMSEARRYEYFRSHPLSSQRIDAMRRRVEASPYADVVDSPEEIAELRRIQAKIIGFTVAPAQVFHRYPESNTSVEAVYARSVAYFRQGRLELARERLAQLIEMEPENPFFHELEGQMLYESGRIADSVAPHRRSVELMPDAPLLRVNLAASLIGTNEADALDEAVSHLRFALAREQENGWAWFQLALAHEARGETALAQLATAERYFAVGNNMQAFVFASRARDELEGGTPAWVRASELIAVAEPTPQEIREWNRAQQERRQFVPVSRDHGTGLSFN</sequence>
<reference evidence="7 8" key="1">
    <citation type="submission" date="2016-12" db="EMBL/GenBank/DDBJ databases">
        <title>The genome of dimorphic prosthecate Glycocaulis alkaliphilus 6b-8t, isolated from crude oil dictates its adaptability in petroleum environments.</title>
        <authorList>
            <person name="Wu X.-L."/>
            <person name="Geng S."/>
        </authorList>
    </citation>
    <scope>NUCLEOTIDE SEQUENCE [LARGE SCALE GENOMIC DNA]</scope>
    <source>
        <strain evidence="7 8">6B-8</strain>
    </source>
</reference>
<evidence type="ECO:0000256" key="3">
    <source>
        <dbReference type="ARBA" id="ARBA00022723"/>
    </source>
</evidence>
<dbReference type="Pfam" id="PF01435">
    <property type="entry name" value="Peptidase_M48"/>
    <property type="match status" value="1"/>
</dbReference>
<dbReference type="PANTHER" id="PTHR22726:SF1">
    <property type="entry name" value="METALLOENDOPEPTIDASE OMA1, MITOCHONDRIAL"/>
    <property type="match status" value="1"/>
</dbReference>
<evidence type="ECO:0000313" key="8">
    <source>
        <dbReference type="Proteomes" id="UP000286954"/>
    </source>
</evidence>
<dbReference type="AlphaFoldDB" id="A0A3T0EAZ0"/>
<dbReference type="PANTHER" id="PTHR22726">
    <property type="entry name" value="METALLOENDOPEPTIDASE OMA1"/>
    <property type="match status" value="1"/>
</dbReference>
<dbReference type="PROSITE" id="PS50005">
    <property type="entry name" value="TPR"/>
    <property type="match status" value="1"/>
</dbReference>
<dbReference type="KEGG" id="gak:X907_1939"/>
<protein>
    <submittedName>
        <fullName evidence="7">Peptidase M48, Ste24p</fullName>
    </submittedName>
</protein>
<dbReference type="RefSeq" id="WP_127567424.1">
    <property type="nucleotide sequence ID" value="NZ_BMFB01000003.1"/>
</dbReference>
<evidence type="ECO:0000256" key="6">
    <source>
        <dbReference type="ARBA" id="ARBA00023049"/>
    </source>
</evidence>
<dbReference type="InterPro" id="IPR051156">
    <property type="entry name" value="Mito/Outer_Membr_Metalloprot"/>
</dbReference>
<keyword evidence="4" id="KW-0378">Hydrolase</keyword>
<dbReference type="Gene3D" id="1.25.40.10">
    <property type="entry name" value="Tetratricopeptide repeat domain"/>
    <property type="match status" value="1"/>
</dbReference>
<evidence type="ECO:0000256" key="1">
    <source>
        <dbReference type="ARBA" id="ARBA00001947"/>
    </source>
</evidence>
<dbReference type="InterPro" id="IPR019734">
    <property type="entry name" value="TPR_rpt"/>
</dbReference>
<keyword evidence="8" id="KW-1185">Reference proteome</keyword>
<keyword evidence="6" id="KW-0482">Metalloprotease</keyword>
<dbReference type="GO" id="GO:0016020">
    <property type="term" value="C:membrane"/>
    <property type="evidence" value="ECO:0007669"/>
    <property type="project" value="TreeGrafter"/>
</dbReference>
<proteinExistence type="predicted"/>